<organism evidence="2">
    <name type="scientific">Tanacetum cinerariifolium</name>
    <name type="common">Dalmatian daisy</name>
    <name type="synonym">Chrysanthemum cinerariifolium</name>
    <dbReference type="NCBI Taxonomy" id="118510"/>
    <lineage>
        <taxon>Eukaryota</taxon>
        <taxon>Viridiplantae</taxon>
        <taxon>Streptophyta</taxon>
        <taxon>Embryophyta</taxon>
        <taxon>Tracheophyta</taxon>
        <taxon>Spermatophyta</taxon>
        <taxon>Magnoliopsida</taxon>
        <taxon>eudicotyledons</taxon>
        <taxon>Gunneridae</taxon>
        <taxon>Pentapetalae</taxon>
        <taxon>asterids</taxon>
        <taxon>campanulids</taxon>
        <taxon>Asterales</taxon>
        <taxon>Asteraceae</taxon>
        <taxon>Asteroideae</taxon>
        <taxon>Anthemideae</taxon>
        <taxon>Anthemidinae</taxon>
        <taxon>Tanacetum</taxon>
    </lineage>
</organism>
<feature type="compositionally biased region" description="Basic and acidic residues" evidence="1">
    <location>
        <begin position="29"/>
        <end position="48"/>
    </location>
</feature>
<comment type="caution">
    <text evidence="2">The sequence shown here is derived from an EMBL/GenBank/DDBJ whole genome shotgun (WGS) entry which is preliminary data.</text>
</comment>
<feature type="non-terminal residue" evidence="2">
    <location>
        <position position="1"/>
    </location>
</feature>
<feature type="non-terminal residue" evidence="2">
    <location>
        <position position="93"/>
    </location>
</feature>
<accession>A0A699XGF1</accession>
<feature type="compositionally biased region" description="Polar residues" evidence="1">
    <location>
        <begin position="82"/>
        <end position="93"/>
    </location>
</feature>
<proteinExistence type="predicted"/>
<sequence>GPARRGRGPAARHPEDGGHDRRRGQKHAPARDRENPPRLGQRHAERGGSGRAPARRGYRGPHGARPHPRAALQRRSRLAPHRQNQGKPAHQNP</sequence>
<gene>
    <name evidence="2" type="ORF">Tci_927900</name>
</gene>
<evidence type="ECO:0000256" key="1">
    <source>
        <dbReference type="SAM" id="MobiDB-lite"/>
    </source>
</evidence>
<protein>
    <submittedName>
        <fullName evidence="2">Uncharacterized protein</fullName>
    </submittedName>
</protein>
<dbReference type="EMBL" id="BKCJ011823542">
    <property type="protein sequence ID" value="GFD55931.1"/>
    <property type="molecule type" value="Genomic_DNA"/>
</dbReference>
<feature type="compositionally biased region" description="Basic residues" evidence="1">
    <location>
        <begin position="53"/>
        <end position="80"/>
    </location>
</feature>
<name>A0A699XGF1_TANCI</name>
<dbReference type="AlphaFoldDB" id="A0A699XGF1"/>
<feature type="region of interest" description="Disordered" evidence="1">
    <location>
        <begin position="1"/>
        <end position="93"/>
    </location>
</feature>
<reference evidence="2" key="1">
    <citation type="journal article" date="2019" name="Sci. Rep.">
        <title>Draft genome of Tanacetum cinerariifolium, the natural source of mosquito coil.</title>
        <authorList>
            <person name="Yamashiro T."/>
            <person name="Shiraishi A."/>
            <person name="Satake H."/>
            <person name="Nakayama K."/>
        </authorList>
    </citation>
    <scope>NUCLEOTIDE SEQUENCE</scope>
</reference>
<evidence type="ECO:0000313" key="2">
    <source>
        <dbReference type="EMBL" id="GFD55931.1"/>
    </source>
</evidence>